<evidence type="ECO:0000313" key="5">
    <source>
        <dbReference type="EMBL" id="RKK06849.1"/>
    </source>
</evidence>
<evidence type="ECO:0000256" key="2">
    <source>
        <dbReference type="ARBA" id="ARBA00023125"/>
    </source>
</evidence>
<dbReference type="PROSITE" id="PS51253">
    <property type="entry name" value="HTH_CENPB"/>
    <property type="match status" value="1"/>
</dbReference>
<feature type="compositionally biased region" description="Basic residues" evidence="3">
    <location>
        <begin position="551"/>
        <end position="562"/>
    </location>
</feature>
<protein>
    <recommendedName>
        <fullName evidence="4">HTH CENPB-type domain-containing protein</fullName>
    </recommendedName>
</protein>
<dbReference type="PANTHER" id="PTHR43866">
    <property type="entry name" value="MALONATE-SEMIALDEHYDE DEHYDROGENASE"/>
    <property type="match status" value="1"/>
</dbReference>
<evidence type="ECO:0000256" key="3">
    <source>
        <dbReference type="SAM" id="MobiDB-lite"/>
    </source>
</evidence>
<accession>A0A3L6MRN6</accession>
<dbReference type="EMBL" id="MRCU01000019">
    <property type="protein sequence ID" value="RKK06849.1"/>
    <property type="molecule type" value="Genomic_DNA"/>
</dbReference>
<feature type="domain" description="HTH CENPB-type" evidence="4">
    <location>
        <begin position="199"/>
        <end position="269"/>
    </location>
</feature>
<feature type="region of interest" description="Disordered" evidence="3">
    <location>
        <begin position="534"/>
        <end position="573"/>
    </location>
</feature>
<evidence type="ECO:0000256" key="1">
    <source>
        <dbReference type="ARBA" id="ARBA00009986"/>
    </source>
</evidence>
<dbReference type="SMART" id="SM00674">
    <property type="entry name" value="CENPB"/>
    <property type="match status" value="1"/>
</dbReference>
<name>A0A3L6MRN6_FUSOX</name>
<feature type="compositionally biased region" description="Basic residues" evidence="3">
    <location>
        <begin position="178"/>
        <end position="189"/>
    </location>
</feature>
<reference evidence="5 6" key="1">
    <citation type="journal article" date="2018" name="Sci. Rep.">
        <title>Characterisation of pathogen-specific regions and novel effector candidates in Fusarium oxysporum f. sp. cepae.</title>
        <authorList>
            <person name="Armitage A.D."/>
            <person name="Taylor A."/>
            <person name="Sobczyk M.K."/>
            <person name="Baxter L."/>
            <person name="Greenfield B.P."/>
            <person name="Bates H.J."/>
            <person name="Wilson F."/>
            <person name="Jackson A.C."/>
            <person name="Ott S."/>
            <person name="Harrison R.J."/>
            <person name="Clarkson J.P."/>
        </authorList>
    </citation>
    <scope>NUCLEOTIDE SEQUENCE [LARGE SCALE GENOMIC DNA]</scope>
    <source>
        <strain evidence="5 6">FoC_Fus2</strain>
    </source>
</reference>
<feature type="compositionally biased region" description="Polar residues" evidence="3">
    <location>
        <begin position="193"/>
        <end position="205"/>
    </location>
</feature>
<dbReference type="InterPro" id="IPR006600">
    <property type="entry name" value="HTH_CenpB_DNA-bd_dom"/>
</dbReference>
<dbReference type="AlphaFoldDB" id="A0A3L6MRN6"/>
<proteinExistence type="inferred from homology"/>
<dbReference type="PANTHER" id="PTHR43866:SF3">
    <property type="entry name" value="METHYLMALONATE-SEMIALDEHYDE DEHYDROGENASE [ACYLATING], MITOCHONDRIAL"/>
    <property type="match status" value="1"/>
</dbReference>
<keyword evidence="2" id="KW-0238">DNA-binding</keyword>
<comment type="similarity">
    <text evidence="1">Belongs to the aldehyde dehydrogenase family.</text>
</comment>
<comment type="caution">
    <text evidence="5">The sequence shown here is derived from an EMBL/GenBank/DDBJ whole genome shotgun (WGS) entry which is preliminary data.</text>
</comment>
<feature type="region of interest" description="Disordered" evidence="3">
    <location>
        <begin position="175"/>
        <end position="205"/>
    </location>
</feature>
<organism evidence="5 6">
    <name type="scientific">Fusarium oxysporum f. sp. cepae</name>
    <dbReference type="NCBI Taxonomy" id="396571"/>
    <lineage>
        <taxon>Eukaryota</taxon>
        <taxon>Fungi</taxon>
        <taxon>Dikarya</taxon>
        <taxon>Ascomycota</taxon>
        <taxon>Pezizomycotina</taxon>
        <taxon>Sordariomycetes</taxon>
        <taxon>Hypocreomycetidae</taxon>
        <taxon>Hypocreales</taxon>
        <taxon>Nectriaceae</taxon>
        <taxon>Fusarium</taxon>
        <taxon>Fusarium oxysporum species complex</taxon>
    </lineage>
</organism>
<dbReference type="Proteomes" id="UP000270866">
    <property type="component" value="Unassembled WGS sequence"/>
</dbReference>
<gene>
    <name evidence="5" type="ORF">BFJ65_g18402</name>
</gene>
<dbReference type="GO" id="GO:0003677">
    <property type="term" value="F:DNA binding"/>
    <property type="evidence" value="ECO:0007669"/>
    <property type="project" value="UniProtKB-KW"/>
</dbReference>
<sequence>MDQFPDDCLPPEHTYASRDDLFQAINRWAAPRGYAFVTGRSNKGKSGRLTVYFTCDRARRPPSDSRSRIRATCTRSTLCPFSITAKELPDASGWVVRHRSDSQYATHNHTPSTHPTAHPVLRRLSKDDKSTISNLTKAGISSKESRTYKSSTHVTDPHLRHVFRRVHTKWGLFEDRREKKRSTTQHQRGRLTGAQSRQVARQEQLRLTTDQEDDLERWILRQEKLGHAPTHAQVRTIVRSVLARHGDHAPLGRKWTTRFVERHPALKTKLGRRTDWERVNAATPANIKRLFDVYETVDWIPPERRYNADEGGIMEGQGVNGLVIGSSQESPNAVPVKTATVHLGCFSSLKAAYRTLVGEHTALTDSTRVGKQRFLDFYARAREIGFRKENIRSGWRAAGLWPVNVNKPLASRWVMVLTKSALPPSETHDIVTPKRGGDVVKLFSAKSSSPSSWLSIRKAAAALDKVAIELAMKDREIERLRAQLEAAQPKKKRKIRQDPNKCFISLAQILAEANREPDQRVIQSQKGDLDCIVVDGKSSSESEEDPAPVRRSTRVRRPIKRYIRQDLSSEESD</sequence>
<feature type="compositionally biased region" description="Polar residues" evidence="3">
    <location>
        <begin position="104"/>
        <end position="115"/>
    </location>
</feature>
<feature type="region of interest" description="Disordered" evidence="3">
    <location>
        <begin position="104"/>
        <end position="153"/>
    </location>
</feature>
<dbReference type="Pfam" id="PF03221">
    <property type="entry name" value="HTH_Tnp_Tc5"/>
    <property type="match status" value="1"/>
</dbReference>
<dbReference type="GO" id="GO:0006574">
    <property type="term" value="P:L-valine catabolic process"/>
    <property type="evidence" value="ECO:0007669"/>
    <property type="project" value="TreeGrafter"/>
</dbReference>
<dbReference type="InterPro" id="IPR010061">
    <property type="entry name" value="MeMal-semiAld_DH"/>
</dbReference>
<dbReference type="GO" id="GO:0004491">
    <property type="term" value="F:methylmalonate-semialdehyde dehydrogenase (acylating, NAD) activity"/>
    <property type="evidence" value="ECO:0007669"/>
    <property type="project" value="InterPro"/>
</dbReference>
<evidence type="ECO:0000259" key="4">
    <source>
        <dbReference type="PROSITE" id="PS51253"/>
    </source>
</evidence>
<evidence type="ECO:0000313" key="6">
    <source>
        <dbReference type="Proteomes" id="UP000270866"/>
    </source>
</evidence>
<dbReference type="GO" id="GO:0006210">
    <property type="term" value="P:thymine catabolic process"/>
    <property type="evidence" value="ECO:0007669"/>
    <property type="project" value="TreeGrafter"/>
</dbReference>
<dbReference type="GO" id="GO:0005739">
    <property type="term" value="C:mitochondrion"/>
    <property type="evidence" value="ECO:0007669"/>
    <property type="project" value="TreeGrafter"/>
</dbReference>